<evidence type="ECO:0008006" key="11">
    <source>
        <dbReference type="Google" id="ProtNLM"/>
    </source>
</evidence>
<dbReference type="PANTHER" id="PTHR45707:SF46">
    <property type="entry name" value="PROTEIN KINASE DOMAIN-CONTAINING PROTEIN"/>
    <property type="match status" value="1"/>
</dbReference>
<dbReference type="Pfam" id="PF00635">
    <property type="entry name" value="Motile_Sperm"/>
    <property type="match status" value="1"/>
</dbReference>
<feature type="binding site" evidence="5">
    <location>
        <position position="59"/>
    </location>
    <ligand>
        <name>ATP</name>
        <dbReference type="ChEBI" id="CHEBI:30616"/>
    </ligand>
</feature>
<dbReference type="OrthoDB" id="681153at2759"/>
<feature type="domain" description="Protein kinase" evidence="7">
    <location>
        <begin position="30"/>
        <end position="322"/>
    </location>
</feature>
<keyword evidence="2 5" id="KW-0547">Nucleotide-binding</keyword>
<evidence type="ECO:0000256" key="3">
    <source>
        <dbReference type="ARBA" id="ARBA00022777"/>
    </source>
</evidence>
<reference evidence="9" key="2">
    <citation type="submission" date="2021-02" db="EMBL/GenBank/DDBJ databases">
        <authorList>
            <person name="Kimball J.A."/>
            <person name="Haas M.W."/>
            <person name="Macchietto M."/>
            <person name="Kono T."/>
            <person name="Duquette J."/>
            <person name="Shao M."/>
        </authorList>
    </citation>
    <scope>NUCLEOTIDE SEQUENCE</scope>
    <source>
        <tissue evidence="9">Fresh leaf tissue</tissue>
    </source>
</reference>
<evidence type="ECO:0000256" key="5">
    <source>
        <dbReference type="PROSITE-ProRule" id="PRU10141"/>
    </source>
</evidence>
<protein>
    <recommendedName>
        <fullName evidence="11">Protein kinase domain-containing protein</fullName>
    </recommendedName>
</protein>
<dbReference type="EMBL" id="JAAALK010000081">
    <property type="protein sequence ID" value="KAG8090153.1"/>
    <property type="molecule type" value="Genomic_DNA"/>
</dbReference>
<dbReference type="PANTHER" id="PTHR45707">
    <property type="entry name" value="C2 CALCIUM/LIPID-BINDING PLANT PHOSPHORIBOSYLTRANSFERASE FAMILY PROTEIN"/>
    <property type="match status" value="1"/>
</dbReference>
<evidence type="ECO:0000313" key="9">
    <source>
        <dbReference type="EMBL" id="KAG8090153.1"/>
    </source>
</evidence>
<proteinExistence type="inferred from homology"/>
<evidence type="ECO:0000259" key="7">
    <source>
        <dbReference type="PROSITE" id="PS50011"/>
    </source>
</evidence>
<feature type="domain" description="MSP" evidence="8">
    <location>
        <begin position="341"/>
        <end position="465"/>
    </location>
</feature>
<dbReference type="InterPro" id="IPR008271">
    <property type="entry name" value="Ser/Thr_kinase_AS"/>
</dbReference>
<sequence>MEDKLVHKTSDEITPRGLTFKLLQDITHSFSEDQKVGQGGYGQVYKGILPDGEEIAVKKLYNMVGINDVQFTNEFNSLMKVKHQNIVRLVGYCFDVQKKPVKLPNGEYVFANSEERALCFEYLPLGSLDNHLSGETSGLDWNTRYKIIKGVCEGLNHLHNGSRDPIYHLDLKPANILLDKNMAPKIADFGLSRLFATTQTHLTTNLKGTAGYMPPEYIGERQISKKFDVYSLGIIIIAIIAGSSGYSRFAEMPSPQQFIQLVHGNWKKRWNATSSNASSDEACSLQLTTCLQIALRCVEKDRAKRPTIREIVDEMNEMDDIIVKKSSSLTAQLRRTESKEFLGVDPHELRFPFEMNKEISCVLQLTNNSDDLVEFHAKTNQKKYSTQPDKGVMEAWSKCYVIVTMKPQESMQQCNDVFVVRSTRVIREEDDGDDIASPLDRIHIAEQRPENQNLMGEVELPIVYVAFPRPPPG</sequence>
<dbReference type="FunFam" id="1.10.510.10:FF:000625">
    <property type="entry name" value="Cysteine-rich receptor-like protein kinase 6"/>
    <property type="match status" value="1"/>
</dbReference>
<evidence type="ECO:0000256" key="4">
    <source>
        <dbReference type="ARBA" id="ARBA00022840"/>
    </source>
</evidence>
<gene>
    <name evidence="9" type="ORF">GUJ93_ZPchr0011g27002</name>
</gene>
<dbReference type="PROSITE" id="PS00108">
    <property type="entry name" value="PROTEIN_KINASE_ST"/>
    <property type="match status" value="1"/>
</dbReference>
<evidence type="ECO:0000256" key="1">
    <source>
        <dbReference type="ARBA" id="ARBA00022679"/>
    </source>
</evidence>
<dbReference type="PROSITE" id="PS00107">
    <property type="entry name" value="PROTEIN_KINASE_ATP"/>
    <property type="match status" value="1"/>
</dbReference>
<dbReference type="Proteomes" id="UP000729402">
    <property type="component" value="Unassembled WGS sequence"/>
</dbReference>
<dbReference type="Pfam" id="PF00069">
    <property type="entry name" value="Pkinase"/>
    <property type="match status" value="1"/>
</dbReference>
<accession>A0A8J5WJR4</accession>
<keyword evidence="6" id="KW-0723">Serine/threonine-protein kinase</keyword>
<keyword evidence="10" id="KW-1185">Reference proteome</keyword>
<dbReference type="AlphaFoldDB" id="A0A8J5WJR4"/>
<dbReference type="PROSITE" id="PS50202">
    <property type="entry name" value="MSP"/>
    <property type="match status" value="1"/>
</dbReference>
<keyword evidence="1" id="KW-0808">Transferase</keyword>
<dbReference type="GO" id="GO:0005524">
    <property type="term" value="F:ATP binding"/>
    <property type="evidence" value="ECO:0007669"/>
    <property type="project" value="UniProtKB-UniRule"/>
</dbReference>
<keyword evidence="3" id="KW-0418">Kinase</keyword>
<evidence type="ECO:0000256" key="6">
    <source>
        <dbReference type="RuleBase" id="RU000304"/>
    </source>
</evidence>
<organism evidence="9 10">
    <name type="scientific">Zizania palustris</name>
    <name type="common">Northern wild rice</name>
    <dbReference type="NCBI Taxonomy" id="103762"/>
    <lineage>
        <taxon>Eukaryota</taxon>
        <taxon>Viridiplantae</taxon>
        <taxon>Streptophyta</taxon>
        <taxon>Embryophyta</taxon>
        <taxon>Tracheophyta</taxon>
        <taxon>Spermatophyta</taxon>
        <taxon>Magnoliopsida</taxon>
        <taxon>Liliopsida</taxon>
        <taxon>Poales</taxon>
        <taxon>Poaceae</taxon>
        <taxon>BOP clade</taxon>
        <taxon>Oryzoideae</taxon>
        <taxon>Oryzeae</taxon>
        <taxon>Zizaniinae</taxon>
        <taxon>Zizania</taxon>
    </lineage>
</organism>
<dbReference type="FunFam" id="3.30.200.20:FF:000465">
    <property type="entry name" value="Cysteine-rich receptor-like protein kinase 6"/>
    <property type="match status" value="1"/>
</dbReference>
<comment type="caution">
    <text evidence="9">The sequence shown here is derived from an EMBL/GenBank/DDBJ whole genome shotgun (WGS) entry which is preliminary data.</text>
</comment>
<dbReference type="InterPro" id="IPR017441">
    <property type="entry name" value="Protein_kinase_ATP_BS"/>
</dbReference>
<name>A0A8J5WJR4_ZIZPA</name>
<dbReference type="InterPro" id="IPR000719">
    <property type="entry name" value="Prot_kinase_dom"/>
</dbReference>
<evidence type="ECO:0000313" key="10">
    <source>
        <dbReference type="Proteomes" id="UP000729402"/>
    </source>
</evidence>
<keyword evidence="4 5" id="KW-0067">ATP-binding</keyword>
<evidence type="ECO:0000259" key="8">
    <source>
        <dbReference type="PROSITE" id="PS50202"/>
    </source>
</evidence>
<reference evidence="9" key="1">
    <citation type="journal article" date="2021" name="bioRxiv">
        <title>Whole Genome Assembly and Annotation of Northern Wild Rice, Zizania palustris L., Supports a Whole Genome Duplication in the Zizania Genus.</title>
        <authorList>
            <person name="Haas M."/>
            <person name="Kono T."/>
            <person name="Macchietto M."/>
            <person name="Millas R."/>
            <person name="McGilp L."/>
            <person name="Shao M."/>
            <person name="Duquette J."/>
            <person name="Hirsch C.N."/>
            <person name="Kimball J."/>
        </authorList>
    </citation>
    <scope>NUCLEOTIDE SEQUENCE</scope>
    <source>
        <tissue evidence="9">Fresh leaf tissue</tissue>
    </source>
</reference>
<dbReference type="InterPro" id="IPR000535">
    <property type="entry name" value="MSP_dom"/>
</dbReference>
<comment type="similarity">
    <text evidence="6">Belongs to the protein kinase superfamily.</text>
</comment>
<evidence type="ECO:0000256" key="2">
    <source>
        <dbReference type="ARBA" id="ARBA00022741"/>
    </source>
</evidence>
<dbReference type="PROSITE" id="PS50011">
    <property type="entry name" value="PROTEIN_KINASE_DOM"/>
    <property type="match status" value="1"/>
</dbReference>
<dbReference type="GO" id="GO:0004674">
    <property type="term" value="F:protein serine/threonine kinase activity"/>
    <property type="evidence" value="ECO:0007669"/>
    <property type="project" value="UniProtKB-KW"/>
</dbReference>
<dbReference type="SMART" id="SM00220">
    <property type="entry name" value="S_TKc"/>
    <property type="match status" value="1"/>
</dbReference>